<dbReference type="FunFam" id="3.30.70.1820:FF:000002">
    <property type="entry name" value="LINE-1 retrotransposable element ORF1 protein"/>
    <property type="match status" value="1"/>
</dbReference>
<protein>
    <recommendedName>
        <fullName evidence="5">L1 transposable element RRM domain-containing protein</fullName>
    </recommendedName>
</protein>
<evidence type="ECO:0000256" key="2">
    <source>
        <dbReference type="SAM" id="Coils"/>
    </source>
</evidence>
<reference evidence="3 4" key="1">
    <citation type="submission" date="2024-04" db="EMBL/GenBank/DDBJ databases">
        <authorList>
            <person name="Waldvogel A.-M."/>
            <person name="Schoenle A."/>
        </authorList>
    </citation>
    <scope>NUCLEOTIDE SEQUENCE [LARGE SCALE GENOMIC DNA]</scope>
</reference>
<dbReference type="Gene3D" id="1.20.5.340">
    <property type="match status" value="1"/>
</dbReference>
<dbReference type="EMBL" id="OZ035834">
    <property type="protein sequence ID" value="CAL1576239.1"/>
    <property type="molecule type" value="Genomic_DNA"/>
</dbReference>
<proteinExistence type="inferred from homology"/>
<dbReference type="InterPro" id="IPR004244">
    <property type="entry name" value="Transposase_22"/>
</dbReference>
<evidence type="ECO:0000256" key="1">
    <source>
        <dbReference type="ARBA" id="ARBA00061640"/>
    </source>
</evidence>
<dbReference type="Proteomes" id="UP001497482">
    <property type="component" value="Chromosome 12"/>
</dbReference>
<evidence type="ECO:0000313" key="3">
    <source>
        <dbReference type="EMBL" id="CAL1576239.1"/>
    </source>
</evidence>
<dbReference type="AlphaFoldDB" id="A0AAV2JF98"/>
<keyword evidence="4" id="KW-1185">Reference proteome</keyword>
<comment type="similarity">
    <text evidence="1">Belongs to the transposase 22 family.</text>
</comment>
<dbReference type="Gene3D" id="3.30.70.1820">
    <property type="entry name" value="L1 transposable element, RRM domain"/>
    <property type="match status" value="1"/>
</dbReference>
<organism evidence="3 4">
    <name type="scientific">Knipowitschia caucasica</name>
    <name type="common">Caucasian dwarf goby</name>
    <name type="synonym">Pomatoschistus caucasicus</name>
    <dbReference type="NCBI Taxonomy" id="637954"/>
    <lineage>
        <taxon>Eukaryota</taxon>
        <taxon>Metazoa</taxon>
        <taxon>Chordata</taxon>
        <taxon>Craniata</taxon>
        <taxon>Vertebrata</taxon>
        <taxon>Euteleostomi</taxon>
        <taxon>Actinopterygii</taxon>
        <taxon>Neopterygii</taxon>
        <taxon>Teleostei</taxon>
        <taxon>Neoteleostei</taxon>
        <taxon>Acanthomorphata</taxon>
        <taxon>Gobiaria</taxon>
        <taxon>Gobiiformes</taxon>
        <taxon>Gobioidei</taxon>
        <taxon>Gobiidae</taxon>
        <taxon>Gobiinae</taxon>
        <taxon>Knipowitschia</taxon>
    </lineage>
</organism>
<keyword evidence="2" id="KW-0175">Coiled coil</keyword>
<gene>
    <name evidence="3" type="ORF">KC01_LOCUS7686</name>
</gene>
<evidence type="ECO:0000313" key="4">
    <source>
        <dbReference type="Proteomes" id="UP001497482"/>
    </source>
</evidence>
<name>A0AAV2JF98_KNICA</name>
<feature type="coiled-coil region" evidence="2">
    <location>
        <begin position="53"/>
        <end position="87"/>
    </location>
</feature>
<dbReference type="PANTHER" id="PTHR11505">
    <property type="entry name" value="L1 TRANSPOSABLE ELEMENT-RELATED"/>
    <property type="match status" value="1"/>
</dbReference>
<sequence length="269" mass="30512">MPKSHRAGKKSESAEAASITAVSKEDLLAALAEHKNSLLADLNTSLNRIDGKLDCLQQSVDSHDSRLTSLEDNAESVDGRLEKLEACYLKVLTENEKLRTKVTDLEGRSRRSNVRLVGLPESIEGVQPTNFFAQLLQEVFGRDLFPSLPELDRAHRSLAPKPKPGDRPRPVMVCFHRFQQKELIMREARVRKTLVYQGHTFRLYEDYPSEVVTQRKVYKAVMSSLYELGLKPALLYPAKLRITQTNGTRKLFTSVDEAERYVEEVNKSV</sequence>
<accession>A0AAV2JF98</accession>
<evidence type="ECO:0008006" key="5">
    <source>
        <dbReference type="Google" id="ProtNLM"/>
    </source>
</evidence>